<dbReference type="Pfam" id="PF13524">
    <property type="entry name" value="Glyco_trans_1_2"/>
    <property type="match status" value="1"/>
</dbReference>
<reference evidence="3 4" key="1">
    <citation type="journal article" date="2014" name="Int. J. Syst. Evol. Microbiol.">
        <title>Listeria floridensis sp. nov., Listeria aquatica sp. nov., Listeria cornellensis sp. nov., Listeria riparia sp. nov. and Listeria grandensis sp. nov., from agricultural and natural environments.</title>
        <authorList>
            <person name="den Bakker H.C."/>
            <person name="Warchocki S."/>
            <person name="Wright E.M."/>
            <person name="Allred A.F."/>
            <person name="Ahlstrom C."/>
            <person name="Manuel C.S."/>
            <person name="Stasiewicz M.J."/>
            <person name="Burrell A."/>
            <person name="Roof S."/>
            <person name="Strawn L."/>
            <person name="Fortes E.D."/>
            <person name="Nightingale K.K."/>
            <person name="Kephart D."/>
            <person name="Wiedmann M."/>
        </authorList>
    </citation>
    <scope>NUCLEOTIDE SEQUENCE [LARGE SCALE GENOMIC DNA]</scope>
    <source>
        <strain evidence="3 4">FSL S10-1204</strain>
    </source>
</reference>
<dbReference type="RefSeq" id="WP_241434093.1">
    <property type="nucleotide sequence ID" value="NZ_AODL01000007.1"/>
</dbReference>
<proteinExistence type="predicted"/>
<gene>
    <name evidence="3" type="ORF">PRIP_06108</name>
</gene>
<feature type="coiled-coil region" evidence="1">
    <location>
        <begin position="6"/>
        <end position="156"/>
    </location>
</feature>
<dbReference type="Gene3D" id="3.40.50.2000">
    <property type="entry name" value="Glycogen Phosphorylase B"/>
    <property type="match status" value="1"/>
</dbReference>
<name>W7DJ67_9LIST</name>
<comment type="caution">
    <text evidence="3">The sequence shown here is derived from an EMBL/GenBank/DDBJ whole genome shotgun (WGS) entry which is preliminary data.</text>
</comment>
<feature type="domain" description="Spore protein YkvP/CgeB glycosyl transferase-like" evidence="2">
    <location>
        <begin position="580"/>
        <end position="700"/>
    </location>
</feature>
<organism evidence="3 4">
    <name type="scientific">Listeria riparia FSL S10-1204</name>
    <dbReference type="NCBI Taxonomy" id="1265816"/>
    <lineage>
        <taxon>Bacteria</taxon>
        <taxon>Bacillati</taxon>
        <taxon>Bacillota</taxon>
        <taxon>Bacilli</taxon>
        <taxon>Bacillales</taxon>
        <taxon>Listeriaceae</taxon>
        <taxon>Listeria</taxon>
    </lineage>
</organism>
<accession>W7DJ67</accession>
<sequence>MGAIEITTLNETNEQLKQQLAEQTQRAEEEKQALKTAQEKLKEQVEEQIHEEISLRAELKKLEQTNKTQKTTITQLTQELANLKATYQALVEEKQQVQAQLRGEENLIQQVQATKTELAEHKLQMIALLDSQKEPLEAIQKENEAQQQMLVQQEKALVSVRAERDHFKGRYNQIMKTKIMKWTGKYWLIRKKTSIKQQIKHVFRTIDTVQQQLVAELHPVLLDDTDLKNAANWWSIREEGLEAHEENGDLLFNNNEDRANYASFKETNVAFQRMPAYRMEVFPEEQIRVYAEAELSEGVAIKIAIVEYSGRDKTTTTMVDVNKETQITVGKDSKYIRVAMKVTGKGKAYLKKMNIKRVFSKAKKSVPQNIPQNPFQQVRDFKELKVACIFDEFTMTSYREEVELITFTPENWKEVLTANRPHFLFVESAWHGNFGTWQYKVGRYSNVGREELFELLQWCRDNGIPTVFWNKEDPIHFDKFIDSAKRFDHIYTTDANKIPDYQKQAKHKHVYALPFAAEPKHHNPIQLDTPREDGVCFAGSYYANRHPERREIMDEMLAISNEFGLTIYDRNYARTEPEFRFPAAFEQNVVGSLAYNEIDKAYKGYRFMLNVNSVIHSPTMFSRRVFEGLASGTPILSSYSEGIERIFGNVVMIAQNPDDLRQQMTAIAHDEQRYRQLSLAGIREIYNKHTYKHRLQFMLENMGISLPVKQKEVAVISIVESEEALQHVMQTFHKQTYTAKKLHVFVRNVFDFQNINEMMNTYQSETISISLLNYVTNYQRLNDLVASDFVAFLGENHFYGRNYLEDLMIATAYTDADFIGKGNYIRKKDGKYWGVKETEEYTFTTKLSSTQAILNSHFTFRKDLKTLLTEFTQGADLSSYLKQGAKLFSADKYNFIHNGKYAEEQWIRHVEI</sequence>
<protein>
    <recommendedName>
        <fullName evidence="2">Spore protein YkvP/CgeB glycosyl transferase-like domain-containing protein</fullName>
    </recommendedName>
</protein>
<evidence type="ECO:0000313" key="4">
    <source>
        <dbReference type="Proteomes" id="UP000019248"/>
    </source>
</evidence>
<dbReference type="Proteomes" id="UP000019248">
    <property type="component" value="Unassembled WGS sequence"/>
</dbReference>
<keyword evidence="1" id="KW-0175">Coiled coil</keyword>
<keyword evidence="4" id="KW-1185">Reference proteome</keyword>
<evidence type="ECO:0000259" key="2">
    <source>
        <dbReference type="Pfam" id="PF13524"/>
    </source>
</evidence>
<evidence type="ECO:0000256" key="1">
    <source>
        <dbReference type="SAM" id="Coils"/>
    </source>
</evidence>
<dbReference type="AlphaFoldDB" id="W7DJ67"/>
<evidence type="ECO:0000313" key="3">
    <source>
        <dbReference type="EMBL" id="EUJ45408.1"/>
    </source>
</evidence>
<dbReference type="SUPFAM" id="SSF53756">
    <property type="entry name" value="UDP-Glycosyltransferase/glycogen phosphorylase"/>
    <property type="match status" value="1"/>
</dbReference>
<dbReference type="EMBL" id="AODL01000007">
    <property type="protein sequence ID" value="EUJ45408.1"/>
    <property type="molecule type" value="Genomic_DNA"/>
</dbReference>
<dbReference type="InterPro" id="IPR055259">
    <property type="entry name" value="YkvP/CgeB_Glyco_trans-like"/>
</dbReference>
<dbReference type="PATRIC" id="fig|1265816.5.peg.1203"/>